<keyword evidence="3" id="KW-1134">Transmembrane beta strand</keyword>
<evidence type="ECO:0000259" key="10">
    <source>
        <dbReference type="Pfam" id="PF07244"/>
    </source>
</evidence>
<gene>
    <name evidence="11" type="ORF">Nepgr_028660</name>
</gene>
<dbReference type="Gene3D" id="3.10.20.310">
    <property type="entry name" value="membrane protein fhac"/>
    <property type="match status" value="1"/>
</dbReference>
<comment type="subcellular location">
    <subcellularLocation>
        <location evidence="1">Mitochondrion outer membrane</location>
        <topology evidence="1">Multi-pass membrane protein</topology>
    </subcellularLocation>
    <subcellularLocation>
        <location evidence="7">Plastid</location>
        <location evidence="7">Chloroplast outer membrane</location>
    </subcellularLocation>
</comment>
<evidence type="ECO:0000256" key="1">
    <source>
        <dbReference type="ARBA" id="ARBA00004374"/>
    </source>
</evidence>
<keyword evidence="12" id="KW-1185">Reference proteome</keyword>
<dbReference type="InterPro" id="IPR039910">
    <property type="entry name" value="D15-like"/>
</dbReference>
<dbReference type="InterPro" id="IPR010827">
    <property type="entry name" value="BamA/TamA_POTRA"/>
</dbReference>
<dbReference type="PANTHER" id="PTHR12815:SF18">
    <property type="entry name" value="SORTING AND ASSEMBLY MACHINERY COMPONENT 50 HOMOLOG"/>
    <property type="match status" value="1"/>
</dbReference>
<evidence type="ECO:0000256" key="2">
    <source>
        <dbReference type="ARBA" id="ARBA00010913"/>
    </source>
</evidence>
<keyword evidence="6" id="KW-0472">Membrane</keyword>
<dbReference type="FunFam" id="3.10.20.310:FF:000016">
    <property type="entry name" value="Outer membrane OMP85 family protein"/>
    <property type="match status" value="1"/>
</dbReference>
<dbReference type="FunFam" id="2.40.160.50:FF:000005">
    <property type="entry name" value="Outer membrane OMP85 family protein"/>
    <property type="match status" value="1"/>
</dbReference>
<dbReference type="Gene3D" id="2.40.160.50">
    <property type="entry name" value="membrane protein fhac: a member of the omp85/tpsb transporter family"/>
    <property type="match status" value="1"/>
</dbReference>
<evidence type="ECO:0000256" key="5">
    <source>
        <dbReference type="ARBA" id="ARBA00022805"/>
    </source>
</evidence>
<organism evidence="11 12">
    <name type="scientific">Nepenthes gracilis</name>
    <name type="common">Slender pitcher plant</name>
    <dbReference type="NCBI Taxonomy" id="150966"/>
    <lineage>
        <taxon>Eukaryota</taxon>
        <taxon>Viridiplantae</taxon>
        <taxon>Streptophyta</taxon>
        <taxon>Embryophyta</taxon>
        <taxon>Tracheophyta</taxon>
        <taxon>Spermatophyta</taxon>
        <taxon>Magnoliopsida</taxon>
        <taxon>eudicotyledons</taxon>
        <taxon>Gunneridae</taxon>
        <taxon>Pentapetalae</taxon>
        <taxon>Caryophyllales</taxon>
        <taxon>Nepenthaceae</taxon>
        <taxon>Nepenthes</taxon>
    </lineage>
</organism>
<dbReference type="InterPro" id="IPR000184">
    <property type="entry name" value="Bac_surfAg_D15"/>
</dbReference>
<evidence type="ECO:0000313" key="12">
    <source>
        <dbReference type="Proteomes" id="UP001279734"/>
    </source>
</evidence>
<sequence>MASPEELPQQPPIPKSPITDEEDSDSHDGEDDQNGDAEREDGEADYEEGDEEGDENPATEESKLRSERDKLGNLFRRLSSEKVTLRVHDVIIKGNTKTKEFLIDAEADALKKASTVQELLQAASVVNARLQRLQIFDSVNITLDAGPPELPGTANVVIEVSETKNPLTGEIGIFTKPEARSWSLEGSLKLKNFFGYGDHWDGSLAYGWDQTTEVSAGVSLPRFRRWVTPVLARASLLSQDWLKFSSYKERSLGLSLGILSTPNHDLAYNLTWRTLTDPSQMASRDVRRQLGHSLLSSLKYTFKADRRNSPLRPTRGYCFLSTTQIAGIAPDSRSLRFLRQEFDFRYAFPLGFYRAALNLGISGGVIFPWGRGFLNEPSPLPDRFFISGNSSPVCSLGGPNSLLGFKCRGLGPTEPRRQTKDNADGTDPETMPERDVLGGDLAVTAFADISFDLPLRVFREAGIHGHLFACAGNITKLTENEFRGFSFQKFWQSFRSSAGLGVVVPTKLFRMEVNYCYILRQFEQDQGKTGIQFSFSSPP</sequence>
<evidence type="ECO:0000313" key="11">
    <source>
        <dbReference type="EMBL" id="GMH26817.1"/>
    </source>
</evidence>
<evidence type="ECO:0000256" key="4">
    <source>
        <dbReference type="ARBA" id="ARBA00022692"/>
    </source>
</evidence>
<accession>A0AAD3Y2B3</accession>
<dbReference type="AlphaFoldDB" id="A0AAD3Y2B3"/>
<name>A0AAD3Y2B3_NEPGR</name>
<keyword evidence="5" id="KW-1002">Plastid outer membrane</keyword>
<evidence type="ECO:0000259" key="9">
    <source>
        <dbReference type="Pfam" id="PF01103"/>
    </source>
</evidence>
<feature type="region of interest" description="Disordered" evidence="8">
    <location>
        <begin position="1"/>
        <end position="67"/>
    </location>
</feature>
<feature type="region of interest" description="Disordered" evidence="8">
    <location>
        <begin position="410"/>
        <end position="433"/>
    </location>
</feature>
<dbReference type="GO" id="GO:0005741">
    <property type="term" value="C:mitochondrial outer membrane"/>
    <property type="evidence" value="ECO:0007669"/>
    <property type="project" value="UniProtKB-SubCell"/>
</dbReference>
<dbReference type="PANTHER" id="PTHR12815">
    <property type="entry name" value="SORTING AND ASSEMBLY MACHINERY SAMM50 PROTEIN FAMILY MEMBER"/>
    <property type="match status" value="1"/>
</dbReference>
<protein>
    <submittedName>
        <fullName evidence="11">Uncharacterized protein</fullName>
    </submittedName>
</protein>
<reference evidence="11" key="1">
    <citation type="submission" date="2023-05" db="EMBL/GenBank/DDBJ databases">
        <title>Nepenthes gracilis genome sequencing.</title>
        <authorList>
            <person name="Fukushima K."/>
        </authorList>
    </citation>
    <scope>NUCLEOTIDE SEQUENCE</scope>
    <source>
        <strain evidence="11">SING2019-196</strain>
    </source>
</reference>
<evidence type="ECO:0000256" key="7">
    <source>
        <dbReference type="ARBA" id="ARBA00024013"/>
    </source>
</evidence>
<dbReference type="Pfam" id="PF01103">
    <property type="entry name" value="Omp85"/>
    <property type="match status" value="1"/>
</dbReference>
<dbReference type="Proteomes" id="UP001279734">
    <property type="component" value="Unassembled WGS sequence"/>
</dbReference>
<feature type="domain" description="POTRA" evidence="10">
    <location>
        <begin position="86"/>
        <end position="162"/>
    </location>
</feature>
<comment type="similarity">
    <text evidence="2">Belongs to the SAM50/omp85 family.</text>
</comment>
<feature type="domain" description="Bacterial surface antigen (D15)" evidence="9">
    <location>
        <begin position="192"/>
        <end position="536"/>
    </location>
</feature>
<dbReference type="Pfam" id="PF07244">
    <property type="entry name" value="POTRA"/>
    <property type="match status" value="1"/>
</dbReference>
<keyword evidence="5" id="KW-0934">Plastid</keyword>
<feature type="compositionally biased region" description="Acidic residues" evidence="8">
    <location>
        <begin position="19"/>
        <end position="58"/>
    </location>
</feature>
<dbReference type="EMBL" id="BSYO01000032">
    <property type="protein sequence ID" value="GMH26817.1"/>
    <property type="molecule type" value="Genomic_DNA"/>
</dbReference>
<evidence type="ECO:0000256" key="6">
    <source>
        <dbReference type="ARBA" id="ARBA00023136"/>
    </source>
</evidence>
<dbReference type="GO" id="GO:0009707">
    <property type="term" value="C:chloroplast outer membrane"/>
    <property type="evidence" value="ECO:0007669"/>
    <property type="project" value="UniProtKB-SubCell"/>
</dbReference>
<comment type="caution">
    <text evidence="11">The sequence shown here is derived from an EMBL/GenBank/DDBJ whole genome shotgun (WGS) entry which is preliminary data.</text>
</comment>
<evidence type="ECO:0000256" key="3">
    <source>
        <dbReference type="ARBA" id="ARBA00022452"/>
    </source>
</evidence>
<keyword evidence="4" id="KW-0812">Transmembrane</keyword>
<feature type="compositionally biased region" description="Basic and acidic residues" evidence="8">
    <location>
        <begin position="414"/>
        <end position="423"/>
    </location>
</feature>
<evidence type="ECO:0000256" key="8">
    <source>
        <dbReference type="SAM" id="MobiDB-lite"/>
    </source>
</evidence>
<proteinExistence type="inferred from homology"/>